<proteinExistence type="predicted"/>
<comment type="caution">
    <text evidence="2">The sequence shown here is derived from an EMBL/GenBank/DDBJ whole genome shotgun (WGS) entry which is preliminary data.</text>
</comment>
<name>A0A9N7W2I7_PLEPL</name>
<dbReference type="AlphaFoldDB" id="A0A9N7W2I7"/>
<dbReference type="EMBL" id="CADEAL010004485">
    <property type="protein sequence ID" value="CAB1460599.1"/>
    <property type="molecule type" value="Genomic_DNA"/>
</dbReference>
<keyword evidence="3" id="KW-1185">Reference proteome</keyword>
<feature type="region of interest" description="Disordered" evidence="1">
    <location>
        <begin position="1"/>
        <end position="21"/>
    </location>
</feature>
<evidence type="ECO:0000313" key="2">
    <source>
        <dbReference type="EMBL" id="CAB1460599.1"/>
    </source>
</evidence>
<organism evidence="2 3">
    <name type="scientific">Pleuronectes platessa</name>
    <name type="common">European plaice</name>
    <dbReference type="NCBI Taxonomy" id="8262"/>
    <lineage>
        <taxon>Eukaryota</taxon>
        <taxon>Metazoa</taxon>
        <taxon>Chordata</taxon>
        <taxon>Craniata</taxon>
        <taxon>Vertebrata</taxon>
        <taxon>Euteleostomi</taxon>
        <taxon>Actinopterygii</taxon>
        <taxon>Neopterygii</taxon>
        <taxon>Teleostei</taxon>
        <taxon>Neoteleostei</taxon>
        <taxon>Acanthomorphata</taxon>
        <taxon>Carangaria</taxon>
        <taxon>Pleuronectiformes</taxon>
        <taxon>Pleuronectoidei</taxon>
        <taxon>Pleuronectidae</taxon>
        <taxon>Pleuronectes</taxon>
    </lineage>
</organism>
<gene>
    <name evidence="2" type="ORF">PLEPLA_LOCUS48450</name>
</gene>
<accession>A0A9N7W2I7</accession>
<evidence type="ECO:0000313" key="3">
    <source>
        <dbReference type="Proteomes" id="UP001153269"/>
    </source>
</evidence>
<protein>
    <submittedName>
        <fullName evidence="2">Uncharacterized protein</fullName>
    </submittedName>
</protein>
<sequence>ATRRRSPLLDEPASSHFDISSDSPRARAYVKHDYTPSDKLMIRNTHLFHDPSAPPLPRIHRSKPYPEDENLGVKFAPPHHVHEALKRLHALDPRDGSIDRRTPLVLQQWARGRTRTSPTMFAPVTI</sequence>
<feature type="non-terminal residue" evidence="2">
    <location>
        <position position="126"/>
    </location>
</feature>
<feature type="region of interest" description="Disordered" evidence="1">
    <location>
        <begin position="48"/>
        <end position="74"/>
    </location>
</feature>
<reference evidence="2" key="1">
    <citation type="submission" date="2020-03" db="EMBL/GenBank/DDBJ databases">
        <authorList>
            <person name="Weist P."/>
        </authorList>
    </citation>
    <scope>NUCLEOTIDE SEQUENCE</scope>
</reference>
<dbReference type="Proteomes" id="UP001153269">
    <property type="component" value="Unassembled WGS sequence"/>
</dbReference>
<evidence type="ECO:0000256" key="1">
    <source>
        <dbReference type="SAM" id="MobiDB-lite"/>
    </source>
</evidence>